<dbReference type="GO" id="GO:0004674">
    <property type="term" value="F:protein serine/threonine kinase activity"/>
    <property type="evidence" value="ECO:0007669"/>
    <property type="project" value="UniProtKB-KW"/>
</dbReference>
<protein>
    <recommendedName>
        <fullName evidence="6">Protein kinase domain-containing protein</fullName>
    </recommendedName>
</protein>
<gene>
    <name evidence="7" type="ORF">OSB1V03_LOCUS10245</name>
</gene>
<organism evidence="7">
    <name type="scientific">Medioppia subpectinata</name>
    <dbReference type="NCBI Taxonomy" id="1979941"/>
    <lineage>
        <taxon>Eukaryota</taxon>
        <taxon>Metazoa</taxon>
        <taxon>Ecdysozoa</taxon>
        <taxon>Arthropoda</taxon>
        <taxon>Chelicerata</taxon>
        <taxon>Arachnida</taxon>
        <taxon>Acari</taxon>
        <taxon>Acariformes</taxon>
        <taxon>Sarcoptiformes</taxon>
        <taxon>Oribatida</taxon>
        <taxon>Brachypylina</taxon>
        <taxon>Oppioidea</taxon>
        <taxon>Oppiidae</taxon>
        <taxon>Medioppia</taxon>
    </lineage>
</organism>
<dbReference type="SUPFAM" id="SSF56112">
    <property type="entry name" value="Protein kinase-like (PK-like)"/>
    <property type="match status" value="1"/>
</dbReference>
<dbReference type="InterPro" id="IPR000719">
    <property type="entry name" value="Prot_kinase_dom"/>
</dbReference>
<dbReference type="EMBL" id="OC861940">
    <property type="protein sequence ID" value="CAD7629830.1"/>
    <property type="molecule type" value="Genomic_DNA"/>
</dbReference>
<keyword evidence="1" id="KW-0723">Serine/threonine-protein kinase</keyword>
<keyword evidence="5" id="KW-0067">ATP-binding</keyword>
<dbReference type="EMBL" id="CAJPIZ010007365">
    <property type="protein sequence ID" value="CAG2110260.1"/>
    <property type="molecule type" value="Genomic_DNA"/>
</dbReference>
<dbReference type="Proteomes" id="UP000759131">
    <property type="component" value="Unassembled WGS sequence"/>
</dbReference>
<feature type="non-terminal residue" evidence="7">
    <location>
        <position position="1"/>
    </location>
</feature>
<dbReference type="GO" id="GO:0005524">
    <property type="term" value="F:ATP binding"/>
    <property type="evidence" value="ECO:0007669"/>
    <property type="project" value="UniProtKB-KW"/>
</dbReference>
<evidence type="ECO:0000313" key="7">
    <source>
        <dbReference type="EMBL" id="CAD7629830.1"/>
    </source>
</evidence>
<proteinExistence type="predicted"/>
<evidence type="ECO:0000256" key="4">
    <source>
        <dbReference type="ARBA" id="ARBA00022777"/>
    </source>
</evidence>
<evidence type="ECO:0000256" key="5">
    <source>
        <dbReference type="ARBA" id="ARBA00022840"/>
    </source>
</evidence>
<reference evidence="7" key="1">
    <citation type="submission" date="2020-11" db="EMBL/GenBank/DDBJ databases">
        <authorList>
            <person name="Tran Van P."/>
        </authorList>
    </citation>
    <scope>NUCLEOTIDE SEQUENCE</scope>
</reference>
<keyword evidence="3" id="KW-0547">Nucleotide-binding</keyword>
<evidence type="ECO:0000256" key="1">
    <source>
        <dbReference type="ARBA" id="ARBA00022527"/>
    </source>
</evidence>
<feature type="domain" description="Protein kinase" evidence="6">
    <location>
        <begin position="1"/>
        <end position="94"/>
    </location>
</feature>
<name>A0A7R9KUS1_9ACAR</name>
<dbReference type="Pfam" id="PF00069">
    <property type="entry name" value="Pkinase"/>
    <property type="match status" value="1"/>
</dbReference>
<evidence type="ECO:0000259" key="6">
    <source>
        <dbReference type="PROSITE" id="PS50011"/>
    </source>
</evidence>
<dbReference type="OrthoDB" id="6908067at2759"/>
<keyword evidence="8" id="KW-1185">Reference proteome</keyword>
<dbReference type="Gene3D" id="1.10.510.10">
    <property type="entry name" value="Transferase(Phosphotransferase) domain 1"/>
    <property type="match status" value="1"/>
</dbReference>
<keyword evidence="4" id="KW-0418">Kinase</keyword>
<accession>A0A7R9KUS1</accession>
<dbReference type="PROSITE" id="PS50011">
    <property type="entry name" value="PROTEIN_KINASE_DOM"/>
    <property type="match status" value="1"/>
</dbReference>
<keyword evidence="2" id="KW-0808">Transferase</keyword>
<sequence length="94" mass="10354">MHPDFHPSIPSIYGSVELELKNRSCHISADIPHISLKTLISDSGPLQESDVSVIGAQLVLALNHLHDNGVVHRCLNPELASLDWRGRVRITDLS</sequence>
<dbReference type="PANTHER" id="PTHR24355">
    <property type="entry name" value="G PROTEIN-COUPLED RECEPTOR KINASE/RIBOSOMAL PROTEIN S6 KINASE"/>
    <property type="match status" value="1"/>
</dbReference>
<evidence type="ECO:0000256" key="2">
    <source>
        <dbReference type="ARBA" id="ARBA00022679"/>
    </source>
</evidence>
<dbReference type="AlphaFoldDB" id="A0A7R9KUS1"/>
<dbReference type="InterPro" id="IPR011009">
    <property type="entry name" value="Kinase-like_dom_sf"/>
</dbReference>
<dbReference type="PANTHER" id="PTHR24355:SF18">
    <property type="entry name" value="G PROTEIN-COUPLED RECEPTOR KINASE"/>
    <property type="match status" value="1"/>
</dbReference>
<evidence type="ECO:0000313" key="8">
    <source>
        <dbReference type="Proteomes" id="UP000759131"/>
    </source>
</evidence>
<evidence type="ECO:0000256" key="3">
    <source>
        <dbReference type="ARBA" id="ARBA00022741"/>
    </source>
</evidence>